<protein>
    <recommendedName>
        <fullName evidence="2">3-keto-alpha-glucoside-1,2-lyase/3-keto-2-hydroxy-glucal hydratase domain-containing protein</fullName>
    </recommendedName>
</protein>
<feature type="chain" id="PRO_5013092155" description="3-keto-alpha-glucoside-1,2-lyase/3-keto-2-hydroxy-glucal hydratase domain-containing protein" evidence="1">
    <location>
        <begin position="19"/>
        <end position="214"/>
    </location>
</feature>
<dbReference type="RefSeq" id="WP_078815554.1">
    <property type="nucleotide sequence ID" value="NZ_FUYE01000020.1"/>
</dbReference>
<dbReference type="InterPro" id="IPR010496">
    <property type="entry name" value="AL/BT2_dom"/>
</dbReference>
<keyword evidence="4" id="KW-1185">Reference proteome</keyword>
<name>A0A1T4YWN7_9BACT</name>
<evidence type="ECO:0000256" key="1">
    <source>
        <dbReference type="SAM" id="SignalP"/>
    </source>
</evidence>
<evidence type="ECO:0000259" key="2">
    <source>
        <dbReference type="Pfam" id="PF06439"/>
    </source>
</evidence>
<keyword evidence="1" id="KW-0732">Signal</keyword>
<evidence type="ECO:0000313" key="3">
    <source>
        <dbReference type="EMBL" id="SKB06204.1"/>
    </source>
</evidence>
<dbReference type="Proteomes" id="UP000190774">
    <property type="component" value="Unassembled WGS sequence"/>
</dbReference>
<evidence type="ECO:0000313" key="4">
    <source>
        <dbReference type="Proteomes" id="UP000190774"/>
    </source>
</evidence>
<gene>
    <name evidence="3" type="ORF">SAMN02745166_04417</name>
</gene>
<dbReference type="GO" id="GO:0016787">
    <property type="term" value="F:hydrolase activity"/>
    <property type="evidence" value="ECO:0007669"/>
    <property type="project" value="InterPro"/>
</dbReference>
<proteinExistence type="predicted"/>
<dbReference type="Pfam" id="PF06439">
    <property type="entry name" value="3keto-disac_hyd"/>
    <property type="match status" value="1"/>
</dbReference>
<dbReference type="STRING" id="48467.SAMN02745166_04417"/>
<accession>A0A1T4YWN7</accession>
<feature type="signal peptide" evidence="1">
    <location>
        <begin position="1"/>
        <end position="18"/>
    </location>
</feature>
<reference evidence="4" key="1">
    <citation type="submission" date="2017-02" db="EMBL/GenBank/DDBJ databases">
        <authorList>
            <person name="Varghese N."/>
            <person name="Submissions S."/>
        </authorList>
    </citation>
    <scope>NUCLEOTIDE SEQUENCE [LARGE SCALE GENOMIC DNA]</scope>
    <source>
        <strain evidence="4">ATCC 700200</strain>
    </source>
</reference>
<sequence>MKTLVSALLLAVSSLTMAQEPQAAKTEWVLFDGKDLKDWETVDMGGSGEVSVEGGQLIINQGESLSGVVYKKVEELPLTNYEITLQAKRLQGVDFFCGLTFPVGDLKRNATLICGGWGGSVTGISSIDGMDAANNATGTYQRYDDDKWYSFRLRVTPENLSVWVDDKQVVDQDIKDRKVSLREGPIELYAPLSLTTYNTTAAIKNVRMKTLPVK</sequence>
<dbReference type="Gene3D" id="2.60.120.560">
    <property type="entry name" value="Exo-inulinase, domain 1"/>
    <property type="match status" value="1"/>
</dbReference>
<organism evidence="3 4">
    <name type="scientific">Prosthecobacter debontii</name>
    <dbReference type="NCBI Taxonomy" id="48467"/>
    <lineage>
        <taxon>Bacteria</taxon>
        <taxon>Pseudomonadati</taxon>
        <taxon>Verrucomicrobiota</taxon>
        <taxon>Verrucomicrobiia</taxon>
        <taxon>Verrucomicrobiales</taxon>
        <taxon>Verrucomicrobiaceae</taxon>
        <taxon>Prosthecobacter</taxon>
    </lineage>
</organism>
<dbReference type="EMBL" id="FUYE01000020">
    <property type="protein sequence ID" value="SKB06204.1"/>
    <property type="molecule type" value="Genomic_DNA"/>
</dbReference>
<dbReference type="OrthoDB" id="194079at2"/>
<feature type="domain" description="3-keto-alpha-glucoside-1,2-lyase/3-keto-2-hydroxy-glucal hydratase" evidence="2">
    <location>
        <begin position="29"/>
        <end position="208"/>
    </location>
</feature>
<dbReference type="AlphaFoldDB" id="A0A1T4YWN7"/>